<dbReference type="EMBL" id="HACG01040659">
    <property type="protein sequence ID" value="CEK87524.1"/>
    <property type="molecule type" value="Transcribed_RNA"/>
</dbReference>
<protein>
    <submittedName>
        <fullName evidence="2">Uncharacterized protein</fullName>
    </submittedName>
</protein>
<proteinExistence type="predicted"/>
<evidence type="ECO:0000313" key="1">
    <source>
        <dbReference type="EMBL" id="CEK87522.1"/>
    </source>
</evidence>
<accession>A0A0B7B2G2</accession>
<sequence length="83" mass="9502">MNEITAALKKILHYVQEHGCSSPQVAGVFLSCVFQHIHNKCSTNLQDQILIHSDTTLTYRADRQKDDSEDIIYHLCKCKKSHC</sequence>
<dbReference type="AlphaFoldDB" id="A0A0B7B2G2"/>
<dbReference type="EMBL" id="HACG01040657">
    <property type="protein sequence ID" value="CEK87522.1"/>
    <property type="molecule type" value="Transcribed_RNA"/>
</dbReference>
<name>A0A0B7B2G2_9EUPU</name>
<reference evidence="2" key="1">
    <citation type="submission" date="2014-12" db="EMBL/GenBank/DDBJ databases">
        <title>Insight into the proteome of Arion vulgaris.</title>
        <authorList>
            <person name="Aradska J."/>
            <person name="Bulat T."/>
            <person name="Smidak R."/>
            <person name="Sarate P."/>
            <person name="Gangsoo J."/>
            <person name="Sialana F."/>
            <person name="Bilban M."/>
            <person name="Lubec G."/>
        </authorList>
    </citation>
    <scope>NUCLEOTIDE SEQUENCE</scope>
    <source>
        <tissue evidence="2">Skin</tissue>
    </source>
</reference>
<evidence type="ECO:0000313" key="2">
    <source>
        <dbReference type="EMBL" id="CEK87524.1"/>
    </source>
</evidence>
<organism evidence="2">
    <name type="scientific">Arion vulgaris</name>
    <dbReference type="NCBI Taxonomy" id="1028688"/>
    <lineage>
        <taxon>Eukaryota</taxon>
        <taxon>Metazoa</taxon>
        <taxon>Spiralia</taxon>
        <taxon>Lophotrochozoa</taxon>
        <taxon>Mollusca</taxon>
        <taxon>Gastropoda</taxon>
        <taxon>Heterobranchia</taxon>
        <taxon>Euthyneura</taxon>
        <taxon>Panpulmonata</taxon>
        <taxon>Eupulmonata</taxon>
        <taxon>Stylommatophora</taxon>
        <taxon>Helicina</taxon>
        <taxon>Arionoidea</taxon>
        <taxon>Arionidae</taxon>
        <taxon>Arion</taxon>
    </lineage>
</organism>
<gene>
    <name evidence="2" type="primary">ORF159741</name>
    <name evidence="1" type="synonym">ORF159732</name>
</gene>